<accession>A0ABR4NEQ4</accession>
<feature type="transmembrane region" description="Helical" evidence="2">
    <location>
        <begin position="298"/>
        <end position="322"/>
    </location>
</feature>
<dbReference type="Proteomes" id="UP001527925">
    <property type="component" value="Unassembled WGS sequence"/>
</dbReference>
<keyword evidence="2" id="KW-0472">Membrane</keyword>
<feature type="transmembrane region" description="Helical" evidence="2">
    <location>
        <begin position="209"/>
        <end position="230"/>
    </location>
</feature>
<dbReference type="InterPro" id="IPR036869">
    <property type="entry name" value="J_dom_sf"/>
</dbReference>
<dbReference type="EMBL" id="JADGIZ020000008">
    <property type="protein sequence ID" value="KAL2917985.1"/>
    <property type="molecule type" value="Genomic_DNA"/>
</dbReference>
<feature type="transmembrane region" description="Helical" evidence="2">
    <location>
        <begin position="381"/>
        <end position="405"/>
    </location>
</feature>
<dbReference type="SUPFAM" id="SSF46565">
    <property type="entry name" value="Chaperone J-domain"/>
    <property type="match status" value="1"/>
</dbReference>
<reference evidence="4 5" key="1">
    <citation type="submission" date="2023-09" db="EMBL/GenBank/DDBJ databases">
        <title>Pangenome analysis of Batrachochytrium dendrobatidis and related Chytrids.</title>
        <authorList>
            <person name="Yacoub M.N."/>
            <person name="Stajich J.E."/>
            <person name="James T.Y."/>
        </authorList>
    </citation>
    <scope>NUCLEOTIDE SEQUENCE [LARGE SCALE GENOMIC DNA]</scope>
    <source>
        <strain evidence="4 5">JEL0888</strain>
    </source>
</reference>
<dbReference type="InterPro" id="IPR019396">
    <property type="entry name" value="TM_Fragile-X-F-assoc"/>
</dbReference>
<feature type="region of interest" description="Disordered" evidence="1">
    <location>
        <begin position="149"/>
        <end position="171"/>
    </location>
</feature>
<feature type="transmembrane region" description="Helical" evidence="2">
    <location>
        <begin position="266"/>
        <end position="286"/>
    </location>
</feature>
<gene>
    <name evidence="4" type="ORF">HK105_202399</name>
</gene>
<evidence type="ECO:0000256" key="1">
    <source>
        <dbReference type="SAM" id="MobiDB-lite"/>
    </source>
</evidence>
<feature type="compositionally biased region" description="Polar residues" evidence="1">
    <location>
        <begin position="456"/>
        <end position="465"/>
    </location>
</feature>
<feature type="domain" description="J" evidence="3">
    <location>
        <begin position="1"/>
        <end position="66"/>
    </location>
</feature>
<dbReference type="PRINTS" id="PR00625">
    <property type="entry name" value="JDOMAIN"/>
</dbReference>
<keyword evidence="5" id="KW-1185">Reference proteome</keyword>
<feature type="transmembrane region" description="Helical" evidence="2">
    <location>
        <begin position="124"/>
        <end position="143"/>
    </location>
</feature>
<organism evidence="4 5">
    <name type="scientific">Polyrhizophydium stewartii</name>
    <dbReference type="NCBI Taxonomy" id="2732419"/>
    <lineage>
        <taxon>Eukaryota</taxon>
        <taxon>Fungi</taxon>
        <taxon>Fungi incertae sedis</taxon>
        <taxon>Chytridiomycota</taxon>
        <taxon>Chytridiomycota incertae sedis</taxon>
        <taxon>Chytridiomycetes</taxon>
        <taxon>Rhizophydiales</taxon>
        <taxon>Rhizophydiales incertae sedis</taxon>
        <taxon>Polyrhizophydium</taxon>
    </lineage>
</organism>
<proteinExistence type="predicted"/>
<dbReference type="PANTHER" id="PTHR13568">
    <property type="entry name" value="FAM11A, B PROTEIN"/>
    <property type="match status" value="1"/>
</dbReference>
<evidence type="ECO:0000256" key="2">
    <source>
        <dbReference type="SAM" id="Phobius"/>
    </source>
</evidence>
<keyword evidence="2" id="KW-1133">Transmembrane helix</keyword>
<evidence type="ECO:0000313" key="4">
    <source>
        <dbReference type="EMBL" id="KAL2917985.1"/>
    </source>
</evidence>
<dbReference type="Pfam" id="PF00226">
    <property type="entry name" value="DnaJ"/>
    <property type="match status" value="1"/>
</dbReference>
<evidence type="ECO:0000313" key="5">
    <source>
        <dbReference type="Proteomes" id="UP001527925"/>
    </source>
</evidence>
<dbReference type="SMART" id="SM00271">
    <property type="entry name" value="DnaJ"/>
    <property type="match status" value="1"/>
</dbReference>
<feature type="compositionally biased region" description="Polar residues" evidence="1">
    <location>
        <begin position="425"/>
        <end position="436"/>
    </location>
</feature>
<sequence>MRLQALGVERNADQAAIKKAYRRMALRYHPDKTGNDPELVERFQLIQKAYETLGDERKRAVYDTYGERGAAMFESMSGLATFLDPEIIKAVNAVFFAGTLLVAALILFPSFLSLRADGKVSWSWVAVFSPLFIVDVALFAVLMRARAPKRGDPHEGMEPSEEDEADPAAADAADAANQRMAKVIGSVYLIALTVQQILIALKLDDSISASWAVVFVPWYILELLHVGLGVMQTGSELAYNAALAVARERHVEGEPEIAETPKQPFLIVYDNFYVVVLRIAQLALIVSKIDGSAASLSWVVVFVPSWLWGLLKIGSVALWALAEKKAARESDSEARSAEFKSTLTLRIIGLTVYLGLFYLGVGLLVSRLSNGDSATPSTAVILIPVFIVLSLLFCIVACCLPLMFAATRYQLRQQMGDDGSADPEAQNSAAQPTSVVSVHKRIGGPADGNAGENGAPGSSTGAESSDTIHADP</sequence>
<dbReference type="PROSITE" id="PS50076">
    <property type="entry name" value="DNAJ_2"/>
    <property type="match status" value="1"/>
</dbReference>
<feature type="transmembrane region" description="Helical" evidence="2">
    <location>
        <begin position="90"/>
        <end position="112"/>
    </location>
</feature>
<dbReference type="PANTHER" id="PTHR13568:SF9">
    <property type="entry name" value="TRANSMEMBRANE PROTEIN 203"/>
    <property type="match status" value="1"/>
</dbReference>
<feature type="region of interest" description="Disordered" evidence="1">
    <location>
        <begin position="415"/>
        <end position="472"/>
    </location>
</feature>
<dbReference type="CDD" id="cd06257">
    <property type="entry name" value="DnaJ"/>
    <property type="match status" value="1"/>
</dbReference>
<dbReference type="InterPro" id="IPR018253">
    <property type="entry name" value="DnaJ_domain_CS"/>
</dbReference>
<comment type="caution">
    <text evidence="4">The sequence shown here is derived from an EMBL/GenBank/DDBJ whole genome shotgun (WGS) entry which is preliminary data.</text>
</comment>
<feature type="transmembrane region" description="Helical" evidence="2">
    <location>
        <begin position="343"/>
        <end position="361"/>
    </location>
</feature>
<evidence type="ECO:0000259" key="3">
    <source>
        <dbReference type="PROSITE" id="PS50076"/>
    </source>
</evidence>
<feature type="transmembrane region" description="Helical" evidence="2">
    <location>
        <begin position="183"/>
        <end position="203"/>
    </location>
</feature>
<keyword evidence="2" id="KW-0812">Transmembrane</keyword>
<dbReference type="PROSITE" id="PS00636">
    <property type="entry name" value="DNAJ_1"/>
    <property type="match status" value="1"/>
</dbReference>
<dbReference type="InterPro" id="IPR001623">
    <property type="entry name" value="DnaJ_domain"/>
</dbReference>
<name>A0ABR4NEQ4_9FUNG</name>
<dbReference type="Gene3D" id="1.10.287.110">
    <property type="entry name" value="DnaJ domain"/>
    <property type="match status" value="1"/>
</dbReference>
<protein>
    <recommendedName>
        <fullName evidence="3">J domain-containing protein</fullName>
    </recommendedName>
</protein>